<protein>
    <submittedName>
        <fullName evidence="2">Glycosyltransferase</fullName>
    </submittedName>
</protein>
<dbReference type="AlphaFoldDB" id="A0A7C4Q399"/>
<dbReference type="CDD" id="cd03801">
    <property type="entry name" value="GT4_PimA-like"/>
    <property type="match status" value="1"/>
</dbReference>
<keyword evidence="1" id="KW-0472">Membrane</keyword>
<organism evidence="2">
    <name type="scientific">Bellilinea caldifistulae</name>
    <dbReference type="NCBI Taxonomy" id="360411"/>
    <lineage>
        <taxon>Bacteria</taxon>
        <taxon>Bacillati</taxon>
        <taxon>Chloroflexota</taxon>
        <taxon>Anaerolineae</taxon>
        <taxon>Anaerolineales</taxon>
        <taxon>Anaerolineaceae</taxon>
        <taxon>Bellilinea</taxon>
    </lineage>
</organism>
<dbReference type="GO" id="GO:0004222">
    <property type="term" value="F:metalloendopeptidase activity"/>
    <property type="evidence" value="ECO:0007669"/>
    <property type="project" value="InterPro"/>
</dbReference>
<dbReference type="SUPFAM" id="SSF53756">
    <property type="entry name" value="UDP-Glycosyltransferase/glycogen phosphorylase"/>
    <property type="match status" value="1"/>
</dbReference>
<gene>
    <name evidence="2" type="ORF">ENT17_12125</name>
</gene>
<keyword evidence="1" id="KW-1133">Transmembrane helix</keyword>
<keyword evidence="2" id="KW-0808">Transferase</keyword>
<sequence length="406" mass="45371">MSLIPIRVGIQQRILPNYRAPFFEALGVACPRGLGVFAGLPRPGEAVESQRTLQSAELSRARNLHLFGGWFYLCWQAGWSSWLETWQPEVLILEANPRYLSTPSMMRWMRRRRRPLIGWGLGAPLAESDRAGLEKVIWQRFIIRFDALIAYSQRGAAQYARLGFDPQRIVVAPNAVAPRPLQPPPQRPAQFEAGRPRVLYVGRLQARKRVDLLLRACADLPQQVQPEVWIVGDGPVRAELEALAESIYPNTRFWGALFGSELEPLFQQADLFVLPGSGGLAVQQAMAYALPVVVGEADGTQSELVTEQNGWLLPPGDVAALPLLALAVGLFSLVTLPLSNGYSRWRERMADRYAIDVTGKPGAFARAMIRLANQNLAELHPPRWVVWLLYSHPPIAERIRLGQTQI</sequence>
<comment type="caution">
    <text evidence="2">The sequence shown here is derived from an EMBL/GenBank/DDBJ whole genome shotgun (WGS) entry which is preliminary data.</text>
</comment>
<dbReference type="InterPro" id="IPR050194">
    <property type="entry name" value="Glycosyltransferase_grp1"/>
</dbReference>
<dbReference type="PANTHER" id="PTHR45947">
    <property type="entry name" value="SULFOQUINOVOSYL TRANSFERASE SQD2"/>
    <property type="match status" value="1"/>
</dbReference>
<dbReference type="Pfam" id="PF13692">
    <property type="entry name" value="Glyco_trans_1_4"/>
    <property type="match status" value="1"/>
</dbReference>
<evidence type="ECO:0000256" key="1">
    <source>
        <dbReference type="SAM" id="Phobius"/>
    </source>
</evidence>
<name>A0A7C4Q399_9CHLR</name>
<dbReference type="EMBL" id="DSXR01000123">
    <property type="protein sequence ID" value="HGS88344.1"/>
    <property type="molecule type" value="Genomic_DNA"/>
</dbReference>
<evidence type="ECO:0000313" key="2">
    <source>
        <dbReference type="EMBL" id="HGS88344.1"/>
    </source>
</evidence>
<dbReference type="GO" id="GO:0046872">
    <property type="term" value="F:metal ion binding"/>
    <property type="evidence" value="ECO:0007669"/>
    <property type="project" value="UniProtKB-KW"/>
</dbReference>
<feature type="transmembrane region" description="Helical" evidence="1">
    <location>
        <begin position="318"/>
        <end position="339"/>
    </location>
</feature>
<proteinExistence type="predicted"/>
<dbReference type="Gene3D" id="3.40.50.2000">
    <property type="entry name" value="Glycogen Phosphorylase B"/>
    <property type="match status" value="2"/>
</dbReference>
<reference evidence="2" key="1">
    <citation type="journal article" date="2020" name="mSystems">
        <title>Genome- and Community-Level Interaction Insights into Carbon Utilization and Element Cycling Functions of Hydrothermarchaeota in Hydrothermal Sediment.</title>
        <authorList>
            <person name="Zhou Z."/>
            <person name="Liu Y."/>
            <person name="Xu W."/>
            <person name="Pan J."/>
            <person name="Luo Z.H."/>
            <person name="Li M."/>
        </authorList>
    </citation>
    <scope>NUCLEOTIDE SEQUENCE [LARGE SCALE GENOMIC DNA]</scope>
    <source>
        <strain evidence="2">SpSt-556</strain>
    </source>
</reference>
<dbReference type="PANTHER" id="PTHR45947:SF3">
    <property type="entry name" value="SULFOQUINOVOSYL TRANSFERASE SQD2"/>
    <property type="match status" value="1"/>
</dbReference>
<accession>A0A7C4Q399</accession>
<keyword evidence="1" id="KW-0812">Transmembrane</keyword>
<dbReference type="GO" id="GO:0016757">
    <property type="term" value="F:glycosyltransferase activity"/>
    <property type="evidence" value="ECO:0007669"/>
    <property type="project" value="TreeGrafter"/>
</dbReference>
<dbReference type="GO" id="GO:0006508">
    <property type="term" value="P:proteolysis"/>
    <property type="evidence" value="ECO:0007669"/>
    <property type="project" value="UniProtKB-KW"/>
</dbReference>